<keyword evidence="4" id="KW-1185">Reference proteome</keyword>
<keyword evidence="1" id="KW-1133">Transmembrane helix</keyword>
<keyword evidence="1" id="KW-0812">Transmembrane</keyword>
<feature type="transmembrane region" description="Helical" evidence="1">
    <location>
        <begin position="326"/>
        <end position="343"/>
    </location>
</feature>
<feature type="non-terminal residue" evidence="3">
    <location>
        <position position="362"/>
    </location>
</feature>
<dbReference type="PANTHER" id="PTHR46634:SF3">
    <property type="entry name" value="M REDUCTASE II SUBUNIT GAMMA, PUTATIVE (DUF3741)-RELATED"/>
    <property type="match status" value="1"/>
</dbReference>
<keyword evidence="1" id="KW-0472">Membrane</keyword>
<name>A0A5A7PHW8_STRAF</name>
<evidence type="ECO:0000313" key="4">
    <source>
        <dbReference type="Proteomes" id="UP000325081"/>
    </source>
</evidence>
<evidence type="ECO:0000256" key="1">
    <source>
        <dbReference type="SAM" id="Phobius"/>
    </source>
</evidence>
<reference evidence="4" key="1">
    <citation type="journal article" date="2019" name="Curr. Biol.">
        <title>Genome Sequence of Striga asiatica Provides Insight into the Evolution of Plant Parasitism.</title>
        <authorList>
            <person name="Yoshida S."/>
            <person name="Kim S."/>
            <person name="Wafula E.K."/>
            <person name="Tanskanen J."/>
            <person name="Kim Y.M."/>
            <person name="Honaas L."/>
            <person name="Yang Z."/>
            <person name="Spallek T."/>
            <person name="Conn C.E."/>
            <person name="Ichihashi Y."/>
            <person name="Cheong K."/>
            <person name="Cui S."/>
            <person name="Der J.P."/>
            <person name="Gundlach H."/>
            <person name="Jiao Y."/>
            <person name="Hori C."/>
            <person name="Ishida J.K."/>
            <person name="Kasahara H."/>
            <person name="Kiba T."/>
            <person name="Kim M.S."/>
            <person name="Koo N."/>
            <person name="Laohavisit A."/>
            <person name="Lee Y.H."/>
            <person name="Lumba S."/>
            <person name="McCourt P."/>
            <person name="Mortimer J.C."/>
            <person name="Mutuku J.M."/>
            <person name="Nomura T."/>
            <person name="Sasaki-Sekimoto Y."/>
            <person name="Seto Y."/>
            <person name="Wang Y."/>
            <person name="Wakatake T."/>
            <person name="Sakakibara H."/>
            <person name="Demura T."/>
            <person name="Yamaguchi S."/>
            <person name="Yoneyama K."/>
            <person name="Manabe R.I."/>
            <person name="Nelson D.C."/>
            <person name="Schulman A.H."/>
            <person name="Timko M.P."/>
            <person name="dePamphilis C.W."/>
            <person name="Choi D."/>
            <person name="Shirasu K."/>
        </authorList>
    </citation>
    <scope>NUCLEOTIDE SEQUENCE [LARGE SCALE GENOMIC DNA]</scope>
    <source>
        <strain evidence="4">cv. UVA1</strain>
    </source>
</reference>
<dbReference type="OrthoDB" id="1932693at2759"/>
<organism evidence="3 4">
    <name type="scientific">Striga asiatica</name>
    <name type="common">Asiatic witchweed</name>
    <name type="synonym">Buchnera asiatica</name>
    <dbReference type="NCBI Taxonomy" id="4170"/>
    <lineage>
        <taxon>Eukaryota</taxon>
        <taxon>Viridiplantae</taxon>
        <taxon>Streptophyta</taxon>
        <taxon>Embryophyta</taxon>
        <taxon>Tracheophyta</taxon>
        <taxon>Spermatophyta</taxon>
        <taxon>Magnoliopsida</taxon>
        <taxon>eudicotyledons</taxon>
        <taxon>Gunneridae</taxon>
        <taxon>Pentapetalae</taxon>
        <taxon>asterids</taxon>
        <taxon>lamiids</taxon>
        <taxon>Lamiales</taxon>
        <taxon>Orobanchaceae</taxon>
        <taxon>Buchnereae</taxon>
        <taxon>Striga</taxon>
    </lineage>
</organism>
<dbReference type="PANTHER" id="PTHR46634">
    <property type="entry name" value="M REDUCTASE II SUBUNIT GAMMA, PUTATIVE (DUF3741)-RELATED"/>
    <property type="match status" value="1"/>
</dbReference>
<dbReference type="Pfam" id="PF14309">
    <property type="entry name" value="DUF4378"/>
    <property type="match status" value="1"/>
</dbReference>
<proteinExistence type="predicted"/>
<dbReference type="AlphaFoldDB" id="A0A5A7PHW8"/>
<evidence type="ECO:0000259" key="2">
    <source>
        <dbReference type="Pfam" id="PF14309"/>
    </source>
</evidence>
<accession>A0A5A7PHW8</accession>
<gene>
    <name evidence="3" type="ORF">STAS_08454</name>
</gene>
<dbReference type="EMBL" id="BKCP01004602">
    <property type="protein sequence ID" value="GER32390.1"/>
    <property type="molecule type" value="Genomic_DNA"/>
</dbReference>
<dbReference type="Proteomes" id="UP000325081">
    <property type="component" value="Unassembled WGS sequence"/>
</dbReference>
<comment type="caution">
    <text evidence="3">The sequence shown here is derived from an EMBL/GenBank/DDBJ whole genome shotgun (WGS) entry which is preliminary data.</text>
</comment>
<sequence>YDLSSSPLSSNFIDKSPLIGSIARTLLWDDSSLDMALTATQAPTKDEGREWYLFARTLLSMTGLESEAHHDSFFARWHSPESPLDPSLRDTYIDLKNDTNEARRRQKRSMQKLVFDCLNVVLVELVGPGQLADEVWARMNCWFSGDENGFVVERAVRNEVAGKGWVENLRFERDILGKEIEVVLFEMLLEEAVIELDRMRSEDGKISLHFPSPNRSPLTTTFCLLVVYRRSATSLEDDCWAGVVDSKAFIMVQMTGDGDEIFTKETTTSVNNCQETKFSVSKPAASGNIGENQDQPSPISVLDPTFELNERTSKVFPRYVEPDPHGTLLSLIFALIYSIILFFRSCKLQNIDQLPIVHGITY</sequence>
<feature type="non-terminal residue" evidence="3">
    <location>
        <position position="1"/>
    </location>
</feature>
<dbReference type="InterPro" id="IPR025486">
    <property type="entry name" value="DUF4378"/>
</dbReference>
<protein>
    <recommendedName>
        <fullName evidence="2">DUF4378 domain-containing protein</fullName>
    </recommendedName>
</protein>
<feature type="domain" description="DUF4378" evidence="2">
    <location>
        <begin position="54"/>
        <end position="191"/>
    </location>
</feature>
<evidence type="ECO:0000313" key="3">
    <source>
        <dbReference type="EMBL" id="GER32390.1"/>
    </source>
</evidence>